<name>A0A5N6KRW8_9ROSI</name>
<feature type="domain" description="Hikeshi-like N-terminal" evidence="1">
    <location>
        <begin position="5"/>
        <end position="139"/>
    </location>
</feature>
<reference evidence="2 3" key="1">
    <citation type="submission" date="2019-06" db="EMBL/GenBank/DDBJ databases">
        <title>A chromosomal-level reference genome of Carpinus fangiana (Coryloideae, Betulaceae).</title>
        <authorList>
            <person name="Yang X."/>
            <person name="Wang Z."/>
            <person name="Zhang L."/>
            <person name="Hao G."/>
            <person name="Liu J."/>
            <person name="Yang Y."/>
        </authorList>
    </citation>
    <scope>NUCLEOTIDE SEQUENCE [LARGE SCALE GENOMIC DNA]</scope>
    <source>
        <strain evidence="2">Cfa_2016G</strain>
        <tissue evidence="2">Leaf</tissue>
    </source>
</reference>
<dbReference type="EMBL" id="VIBQ01000012">
    <property type="protein sequence ID" value="KAB8342718.1"/>
    <property type="molecule type" value="Genomic_DNA"/>
</dbReference>
<dbReference type="GO" id="GO:0005634">
    <property type="term" value="C:nucleus"/>
    <property type="evidence" value="ECO:0007669"/>
    <property type="project" value="TreeGrafter"/>
</dbReference>
<dbReference type="InterPro" id="IPR008493">
    <property type="entry name" value="Hikeshi-like_N"/>
</dbReference>
<dbReference type="AlphaFoldDB" id="A0A5N6KRW8"/>
<dbReference type="OrthoDB" id="10248398at2759"/>
<dbReference type="GO" id="GO:0005829">
    <property type="term" value="C:cytosol"/>
    <property type="evidence" value="ECO:0007669"/>
    <property type="project" value="TreeGrafter"/>
</dbReference>
<comment type="caution">
    <text evidence="2">The sequence shown here is derived from an EMBL/GenBank/DDBJ whole genome shotgun (WGS) entry which is preliminary data.</text>
</comment>
<gene>
    <name evidence="2" type="ORF">FH972_022318</name>
</gene>
<keyword evidence="3" id="KW-1185">Reference proteome</keyword>
<dbReference type="GO" id="GO:0061608">
    <property type="term" value="F:nuclear import signal receptor activity"/>
    <property type="evidence" value="ECO:0007669"/>
    <property type="project" value="TreeGrafter"/>
</dbReference>
<proteinExistence type="predicted"/>
<organism evidence="2 3">
    <name type="scientific">Carpinus fangiana</name>
    <dbReference type="NCBI Taxonomy" id="176857"/>
    <lineage>
        <taxon>Eukaryota</taxon>
        <taxon>Viridiplantae</taxon>
        <taxon>Streptophyta</taxon>
        <taxon>Embryophyta</taxon>
        <taxon>Tracheophyta</taxon>
        <taxon>Spermatophyta</taxon>
        <taxon>Magnoliopsida</taxon>
        <taxon>eudicotyledons</taxon>
        <taxon>Gunneridae</taxon>
        <taxon>Pentapetalae</taxon>
        <taxon>rosids</taxon>
        <taxon>fabids</taxon>
        <taxon>Fagales</taxon>
        <taxon>Betulaceae</taxon>
        <taxon>Carpinus</taxon>
    </lineage>
</organism>
<accession>A0A5N6KRW8</accession>
<dbReference type="Pfam" id="PF05603">
    <property type="entry name" value="Hikeshi-like_N"/>
    <property type="match status" value="1"/>
</dbReference>
<evidence type="ECO:0000313" key="3">
    <source>
        <dbReference type="Proteomes" id="UP000327013"/>
    </source>
</evidence>
<evidence type="ECO:0000313" key="2">
    <source>
        <dbReference type="EMBL" id="KAB8342718.1"/>
    </source>
</evidence>
<dbReference type="Proteomes" id="UP000327013">
    <property type="component" value="Unassembled WGS sequence"/>
</dbReference>
<sequence length="292" mass="31542">MFGVIPAGQPPNTNPQAISQTQFAFNLAPPFNHIVVFLLPGSPLPDGTAAGVYCQLPGATEFRFLGALGNQKQSAIFKINAGIAGADQQAATGGDDVMLDDATLQPATEPAAAASGNVVLGVSVEPVANIENQLESLRPNQPAQASGNNGMQMVRRNAMTAPQDGSVVPTKDRAGPRLPREGHKLRVPLRLKTRTSELSVCFLKRCRASIPPEFHSIIRLGSPDLDHSYMLAMDHQHKQASKQALREVHFRLGMQLILSSLRKFVLTESILQEMLAPISSWVPRNCVFLLRS</sequence>
<dbReference type="PANTHER" id="PTHR12925">
    <property type="entry name" value="HIKESHI FAMILY MEMBER"/>
    <property type="match status" value="1"/>
</dbReference>
<protein>
    <recommendedName>
        <fullName evidence="1">Hikeshi-like N-terminal domain-containing protein</fullName>
    </recommendedName>
</protein>
<dbReference type="GO" id="GO:0006606">
    <property type="term" value="P:protein import into nucleus"/>
    <property type="evidence" value="ECO:0007669"/>
    <property type="project" value="TreeGrafter"/>
</dbReference>
<dbReference type="InterPro" id="IPR031318">
    <property type="entry name" value="OPI10"/>
</dbReference>
<dbReference type="PANTHER" id="PTHR12925:SF0">
    <property type="entry name" value="PROTEIN HIKESHI"/>
    <property type="match status" value="1"/>
</dbReference>
<evidence type="ECO:0000259" key="1">
    <source>
        <dbReference type="Pfam" id="PF05603"/>
    </source>
</evidence>